<dbReference type="RefSeq" id="WP_119667743.1">
    <property type="nucleotide sequence ID" value="NZ_QXED01000003.1"/>
</dbReference>
<dbReference type="OrthoDB" id="954116at2"/>
<name>A0A418MAX6_9BACT</name>
<gene>
    <name evidence="1" type="ORF">DYU11_11085</name>
</gene>
<evidence type="ECO:0000313" key="1">
    <source>
        <dbReference type="EMBL" id="RIV23528.1"/>
    </source>
</evidence>
<protein>
    <submittedName>
        <fullName evidence="1">Uncharacterized protein</fullName>
    </submittedName>
</protein>
<evidence type="ECO:0000313" key="2">
    <source>
        <dbReference type="Proteomes" id="UP000283523"/>
    </source>
</evidence>
<reference evidence="1 2" key="1">
    <citation type="submission" date="2018-08" db="EMBL/GenBank/DDBJ databases">
        <title>Fibrisoma montanum sp. nov., isolated from Danxia mountain soil.</title>
        <authorList>
            <person name="Huang Y."/>
        </authorList>
    </citation>
    <scope>NUCLEOTIDE SEQUENCE [LARGE SCALE GENOMIC DNA]</scope>
    <source>
        <strain evidence="1 2">HYT19</strain>
    </source>
</reference>
<comment type="caution">
    <text evidence="1">The sequence shown here is derived from an EMBL/GenBank/DDBJ whole genome shotgun (WGS) entry which is preliminary data.</text>
</comment>
<proteinExistence type="predicted"/>
<dbReference type="AlphaFoldDB" id="A0A418MAX6"/>
<dbReference type="EMBL" id="QXED01000003">
    <property type="protein sequence ID" value="RIV23528.1"/>
    <property type="molecule type" value="Genomic_DNA"/>
</dbReference>
<accession>A0A418MAX6</accession>
<sequence>METLTAEERQRARAFMQAGLRPTIDETVKQLDTLSEKANLVLKGKIRYEGKEYIFGDWVTIADNSRLYNYTLSRVQNWIDREIVPRQNVVVSRELKNLKLLKNVPYRP</sequence>
<keyword evidence="2" id="KW-1185">Reference proteome</keyword>
<dbReference type="Proteomes" id="UP000283523">
    <property type="component" value="Unassembled WGS sequence"/>
</dbReference>
<organism evidence="1 2">
    <name type="scientific">Fibrisoma montanum</name>
    <dbReference type="NCBI Taxonomy" id="2305895"/>
    <lineage>
        <taxon>Bacteria</taxon>
        <taxon>Pseudomonadati</taxon>
        <taxon>Bacteroidota</taxon>
        <taxon>Cytophagia</taxon>
        <taxon>Cytophagales</taxon>
        <taxon>Spirosomataceae</taxon>
        <taxon>Fibrisoma</taxon>
    </lineage>
</organism>